<proteinExistence type="predicted"/>
<dbReference type="EMBL" id="CP005587">
    <property type="protein sequence ID" value="AGK56525.1"/>
    <property type="molecule type" value="Genomic_DNA"/>
</dbReference>
<reference evidence="1 2" key="1">
    <citation type="journal article" date="2013" name="Genome Announc.">
        <title>Genome sequences for three denitrifying bacterial strains isolated from a uranium- and nitrate-contaminated subsurface environment.</title>
        <authorList>
            <person name="Venkatramanan R."/>
            <person name="Prakash O."/>
            <person name="Woyke T."/>
            <person name="Chain P."/>
            <person name="Goodwin L.A."/>
            <person name="Watson D."/>
            <person name="Brooks S."/>
            <person name="Kostka J.E."/>
            <person name="Green S.J."/>
        </authorList>
    </citation>
    <scope>NUCLEOTIDE SEQUENCE [LARGE SCALE GENOMIC DNA]</scope>
    <source>
        <strain evidence="1 2">1NES1</strain>
    </source>
</reference>
<dbReference type="HOGENOM" id="CLU_2246283_0_0_5"/>
<evidence type="ECO:0000313" key="1">
    <source>
        <dbReference type="EMBL" id="AGK56525.1"/>
    </source>
</evidence>
<dbReference type="STRING" id="670307.HYPDE_24198"/>
<dbReference type="Proteomes" id="UP000005952">
    <property type="component" value="Chromosome"/>
</dbReference>
<dbReference type="KEGG" id="hdt:HYPDE_24198"/>
<organism evidence="1 2">
    <name type="scientific">Hyphomicrobium denitrificans 1NES1</name>
    <dbReference type="NCBI Taxonomy" id="670307"/>
    <lineage>
        <taxon>Bacteria</taxon>
        <taxon>Pseudomonadati</taxon>
        <taxon>Pseudomonadota</taxon>
        <taxon>Alphaproteobacteria</taxon>
        <taxon>Hyphomicrobiales</taxon>
        <taxon>Hyphomicrobiaceae</taxon>
        <taxon>Hyphomicrobium</taxon>
    </lineage>
</organism>
<protein>
    <submittedName>
        <fullName evidence="1">Uncharacterized protein</fullName>
    </submittedName>
</protein>
<name>N0B913_9HYPH</name>
<evidence type="ECO:0000313" key="2">
    <source>
        <dbReference type="Proteomes" id="UP000005952"/>
    </source>
</evidence>
<keyword evidence="2" id="KW-1185">Reference proteome</keyword>
<dbReference type="AlphaFoldDB" id="N0B913"/>
<accession>N0B913</accession>
<sequence>MIAHFRCWDKLTVCRDDQTQTWTSINLNNDDKVLIFIVSGTPFLNNFTISQSYNLSVVQFHGRNKALKGWKRIPVGWRPTDCQPEHGLVSKLMRAGGDKPTRLA</sequence>
<gene>
    <name evidence="1" type="ORF">HYPDE_24198</name>
</gene>